<reference evidence="1 2" key="1">
    <citation type="submission" date="2019-11" db="EMBL/GenBank/DDBJ databases">
        <title>Comparative genomics of hydrocarbon-degrading Desulfosarcina strains.</title>
        <authorList>
            <person name="Watanabe M."/>
            <person name="Kojima H."/>
            <person name="Fukui M."/>
        </authorList>
    </citation>
    <scope>NUCLEOTIDE SEQUENCE [LARGE SCALE GENOMIC DNA]</scope>
    <source>
        <strain evidence="2">oXyS1</strain>
    </source>
</reference>
<dbReference type="EMBL" id="AP021879">
    <property type="protein sequence ID" value="BBO87700.1"/>
    <property type="molecule type" value="Genomic_DNA"/>
</dbReference>
<name>A0A5K8A699_9BACT</name>
<dbReference type="AlphaFoldDB" id="A0A5K8A699"/>
<dbReference type="Proteomes" id="UP000422108">
    <property type="component" value="Chromosome"/>
</dbReference>
<protein>
    <submittedName>
        <fullName evidence="1">Uncharacterized protein</fullName>
    </submittedName>
</protein>
<evidence type="ECO:0000313" key="1">
    <source>
        <dbReference type="EMBL" id="BBO87700.1"/>
    </source>
</evidence>
<gene>
    <name evidence="1" type="ORF">DSCOOX_08800</name>
</gene>
<organism evidence="1 2">
    <name type="scientific">Desulfosarcina ovata subsp. ovata</name>
    <dbReference type="NCBI Taxonomy" id="2752305"/>
    <lineage>
        <taxon>Bacteria</taxon>
        <taxon>Pseudomonadati</taxon>
        <taxon>Thermodesulfobacteriota</taxon>
        <taxon>Desulfobacteria</taxon>
        <taxon>Desulfobacterales</taxon>
        <taxon>Desulfosarcinaceae</taxon>
        <taxon>Desulfosarcina</taxon>
    </lineage>
</organism>
<sequence>MTDPATVGQRRYLIQQFMCRLMRYGKRPGAHSAADPYNLLESYASVFVGVACDSDVVLEWAAAAAHTMTGALQPNGSSAVYFCVLRFLTGRFDP</sequence>
<keyword evidence="2" id="KW-1185">Reference proteome</keyword>
<accession>A0A5K8A699</accession>
<evidence type="ECO:0000313" key="2">
    <source>
        <dbReference type="Proteomes" id="UP000422108"/>
    </source>
</evidence>
<proteinExistence type="predicted"/>